<evidence type="ECO:0000313" key="2">
    <source>
        <dbReference type="EMBL" id="KAF2458210.1"/>
    </source>
</evidence>
<keyword evidence="3" id="KW-1185">Reference proteome</keyword>
<feature type="compositionally biased region" description="Pro residues" evidence="1">
    <location>
        <begin position="38"/>
        <end position="49"/>
    </location>
</feature>
<organism evidence="2 3">
    <name type="scientific">Lineolata rhizophorae</name>
    <dbReference type="NCBI Taxonomy" id="578093"/>
    <lineage>
        <taxon>Eukaryota</taxon>
        <taxon>Fungi</taxon>
        <taxon>Dikarya</taxon>
        <taxon>Ascomycota</taxon>
        <taxon>Pezizomycotina</taxon>
        <taxon>Dothideomycetes</taxon>
        <taxon>Dothideomycetes incertae sedis</taxon>
        <taxon>Lineolatales</taxon>
        <taxon>Lineolataceae</taxon>
        <taxon>Lineolata</taxon>
    </lineage>
</organism>
<accession>A0A6A6P2G1</accession>
<name>A0A6A6P2G1_9PEZI</name>
<feature type="region of interest" description="Disordered" evidence="1">
    <location>
        <begin position="35"/>
        <end position="57"/>
    </location>
</feature>
<proteinExistence type="predicted"/>
<reference evidence="2" key="1">
    <citation type="journal article" date="2020" name="Stud. Mycol.">
        <title>101 Dothideomycetes genomes: a test case for predicting lifestyles and emergence of pathogens.</title>
        <authorList>
            <person name="Haridas S."/>
            <person name="Albert R."/>
            <person name="Binder M."/>
            <person name="Bloem J."/>
            <person name="Labutti K."/>
            <person name="Salamov A."/>
            <person name="Andreopoulos B."/>
            <person name="Baker S."/>
            <person name="Barry K."/>
            <person name="Bills G."/>
            <person name="Bluhm B."/>
            <person name="Cannon C."/>
            <person name="Castanera R."/>
            <person name="Culley D."/>
            <person name="Daum C."/>
            <person name="Ezra D."/>
            <person name="Gonzalez J."/>
            <person name="Henrissat B."/>
            <person name="Kuo A."/>
            <person name="Liang C."/>
            <person name="Lipzen A."/>
            <person name="Lutzoni F."/>
            <person name="Magnuson J."/>
            <person name="Mondo S."/>
            <person name="Nolan M."/>
            <person name="Ohm R."/>
            <person name="Pangilinan J."/>
            <person name="Park H.-J."/>
            <person name="Ramirez L."/>
            <person name="Alfaro M."/>
            <person name="Sun H."/>
            <person name="Tritt A."/>
            <person name="Yoshinaga Y."/>
            <person name="Zwiers L.-H."/>
            <person name="Turgeon B."/>
            <person name="Goodwin S."/>
            <person name="Spatafora J."/>
            <person name="Crous P."/>
            <person name="Grigoriev I."/>
        </authorList>
    </citation>
    <scope>NUCLEOTIDE SEQUENCE</scope>
    <source>
        <strain evidence="2">ATCC 16933</strain>
    </source>
</reference>
<feature type="non-terminal residue" evidence="2">
    <location>
        <position position="1"/>
    </location>
</feature>
<protein>
    <submittedName>
        <fullName evidence="2">Uncharacterized protein</fullName>
    </submittedName>
</protein>
<dbReference type="OrthoDB" id="309640at2759"/>
<evidence type="ECO:0000313" key="3">
    <source>
        <dbReference type="Proteomes" id="UP000799766"/>
    </source>
</evidence>
<evidence type="ECO:0000256" key="1">
    <source>
        <dbReference type="SAM" id="MobiDB-lite"/>
    </source>
</evidence>
<dbReference type="Proteomes" id="UP000799766">
    <property type="component" value="Unassembled WGS sequence"/>
</dbReference>
<dbReference type="EMBL" id="MU001678">
    <property type="protein sequence ID" value="KAF2458210.1"/>
    <property type="molecule type" value="Genomic_DNA"/>
</dbReference>
<dbReference type="AlphaFoldDB" id="A0A6A6P2G1"/>
<gene>
    <name evidence="2" type="ORF">BDY21DRAFT_341898</name>
</gene>
<sequence>MSGCTAYRKGGWEREFRHRGIRTRKITDALVAADWDIPPEPKSGGPAPPDHPEAQKPKGFVQIMQDIQWNNLSTSQKIYETGKGWKDRASWTVKNWWRSE</sequence>